<keyword evidence="4" id="KW-0574">Periplasm</keyword>
<dbReference type="Gene3D" id="3.40.50.10070">
    <property type="entry name" value="TolB, N-terminal domain"/>
    <property type="match status" value="1"/>
</dbReference>
<feature type="domain" description="TolB N-terminal" evidence="5">
    <location>
        <begin position="24"/>
        <end position="129"/>
    </location>
</feature>
<dbReference type="InterPro" id="IPR011042">
    <property type="entry name" value="6-blade_b-propeller_TolB-like"/>
</dbReference>
<dbReference type="InterPro" id="IPR007195">
    <property type="entry name" value="TolB_N"/>
</dbReference>
<dbReference type="InterPro" id="IPR014167">
    <property type="entry name" value="Tol-Pal_TolB"/>
</dbReference>
<proteinExistence type="inferred from homology"/>
<evidence type="ECO:0000256" key="2">
    <source>
        <dbReference type="ARBA" id="ARBA00009820"/>
    </source>
</evidence>
<dbReference type="GO" id="GO:0017038">
    <property type="term" value="P:protein import"/>
    <property type="evidence" value="ECO:0007669"/>
    <property type="project" value="InterPro"/>
</dbReference>
<evidence type="ECO:0000256" key="4">
    <source>
        <dbReference type="ARBA" id="ARBA00022764"/>
    </source>
</evidence>
<evidence type="ECO:0000256" key="3">
    <source>
        <dbReference type="ARBA" id="ARBA00022729"/>
    </source>
</evidence>
<evidence type="ECO:0000256" key="1">
    <source>
        <dbReference type="ARBA" id="ARBA00004418"/>
    </source>
</evidence>
<dbReference type="PANTHER" id="PTHR36842">
    <property type="entry name" value="PROTEIN TOLB HOMOLOG"/>
    <property type="match status" value="1"/>
</dbReference>
<evidence type="ECO:0000259" key="5">
    <source>
        <dbReference type="Pfam" id="PF04052"/>
    </source>
</evidence>
<dbReference type="SUPFAM" id="SSF69304">
    <property type="entry name" value="Tricorn protease N-terminal domain"/>
    <property type="match status" value="1"/>
</dbReference>
<dbReference type="Pfam" id="PF07676">
    <property type="entry name" value="PD40"/>
    <property type="match status" value="5"/>
</dbReference>
<sequence length="434" mass="47622">MLKVILRSLLLLMVFWGGSAQAALTIEITQGVKGAMPIAIVPFTWEGPGPTAPLDITKVVTDDLYRSGRFSPLPERDMLARPNDPSTVNFKNWRVLGVENLVIGKVRAAANNQYIVQFVLFDVFRSTQITGQTFHVGKISDLRKTAHQVSDVIYETLLGERGAFDTKVAYVTQSQDRAGKPRYSLQVADADGHGPQAVLNSSEPLMSPSWSPDGRKLAYVTFEGGRSSIYTQDVYLGKREKISGFKGINGAPAWSPDGTRMALVLSKDGSPDIYVMNLLNKKLTRLTTSYGIDTEPVWTRAGDAIVFTSDRGGKPQLYQVTLSNRQVKRLTFEGNYNARATLSPDGRMVAMVHGNGNRYQIAVMDLENGAMQVLTDTSLDESPSFAPNGSMIIYATESRNKGVLSAVSVDGRVHQRLVLQEGDAREPVWAPYGK</sequence>
<keyword evidence="3" id="KW-0732">Signal</keyword>
<dbReference type="NCBIfam" id="TIGR02800">
    <property type="entry name" value="propeller_TolB"/>
    <property type="match status" value="1"/>
</dbReference>
<dbReference type="Gene3D" id="2.120.10.30">
    <property type="entry name" value="TolB, C-terminal domain"/>
    <property type="match status" value="1"/>
</dbReference>
<dbReference type="AlphaFoldDB" id="A0A3B1AAS9"/>
<accession>A0A3B1AAS9</accession>
<dbReference type="InterPro" id="IPR011659">
    <property type="entry name" value="WD40"/>
</dbReference>
<dbReference type="PANTHER" id="PTHR36842:SF1">
    <property type="entry name" value="PROTEIN TOLB"/>
    <property type="match status" value="1"/>
</dbReference>
<dbReference type="HAMAP" id="MF_00671">
    <property type="entry name" value="TolB"/>
    <property type="match status" value="1"/>
</dbReference>
<evidence type="ECO:0000313" key="6">
    <source>
        <dbReference type="EMBL" id="VAW89926.1"/>
    </source>
</evidence>
<dbReference type="Pfam" id="PF04052">
    <property type="entry name" value="TolB_N"/>
    <property type="match status" value="1"/>
</dbReference>
<comment type="similarity">
    <text evidence="2">Belongs to the TolB family.</text>
</comment>
<dbReference type="EMBL" id="UOFQ01000162">
    <property type="protein sequence ID" value="VAW89926.1"/>
    <property type="molecule type" value="Genomic_DNA"/>
</dbReference>
<gene>
    <name evidence="6" type="ORF">MNBD_GAMMA17-2028</name>
</gene>
<dbReference type="SUPFAM" id="SSF52964">
    <property type="entry name" value="TolB, N-terminal domain"/>
    <property type="match status" value="1"/>
</dbReference>
<reference evidence="6" key="1">
    <citation type="submission" date="2018-06" db="EMBL/GenBank/DDBJ databases">
        <authorList>
            <person name="Zhirakovskaya E."/>
        </authorList>
    </citation>
    <scope>NUCLEOTIDE SEQUENCE</scope>
</reference>
<comment type="subcellular location">
    <subcellularLocation>
        <location evidence="1">Periplasm</location>
    </subcellularLocation>
</comment>
<name>A0A3B1AAS9_9ZZZZ</name>
<protein>
    <submittedName>
        <fullName evidence="6">Tol-Pal system beta propeller repeat protein TolB</fullName>
    </submittedName>
</protein>
<dbReference type="GO" id="GO:0042597">
    <property type="term" value="C:periplasmic space"/>
    <property type="evidence" value="ECO:0007669"/>
    <property type="project" value="UniProtKB-SubCell"/>
</dbReference>
<organism evidence="6">
    <name type="scientific">hydrothermal vent metagenome</name>
    <dbReference type="NCBI Taxonomy" id="652676"/>
    <lineage>
        <taxon>unclassified sequences</taxon>
        <taxon>metagenomes</taxon>
        <taxon>ecological metagenomes</taxon>
    </lineage>
</organism>